<dbReference type="AlphaFoldDB" id="A0AAQ3N8U9"/>
<keyword evidence="4" id="KW-1185">Reference proteome</keyword>
<evidence type="ECO:0000259" key="2">
    <source>
        <dbReference type="PROSITE" id="PS50206"/>
    </source>
</evidence>
<dbReference type="PROSITE" id="PS50206">
    <property type="entry name" value="RHODANESE_3"/>
    <property type="match status" value="1"/>
</dbReference>
<evidence type="ECO:0000313" key="3">
    <source>
        <dbReference type="EMBL" id="WVZ04657.1"/>
    </source>
</evidence>
<protein>
    <recommendedName>
        <fullName evidence="2">Rhodanese domain-containing protein</fullName>
    </recommendedName>
</protein>
<dbReference type="PANTHER" id="PTHR34209">
    <property type="entry name" value="RHODANESE/CELL CYCLE CONTROL PHOSPHATASE SUPERFAMILY PROTEIN"/>
    <property type="match status" value="1"/>
</dbReference>
<dbReference type="InterPro" id="IPR044690">
    <property type="entry name" value="CAS_plant"/>
</dbReference>
<gene>
    <name evidence="3" type="ORF">V8G54_018003</name>
</gene>
<sequence length="823" mass="90994">MKKCASQERVIHVRYEDKKEPNRMSQWCSTISSFSSIRIISHNIPQKFLNQNKLTKEGIKKVTRHTEEQRTEYENVARLLSHPELFHVFPVFVYLKHVTLFLQIPLFGGLLPNRKDLESRLVVEEGVHLASQHGTYSLRNSFAVRAATKTVLDGFSSTSEPGGYLTSSRGYSSLTTEGHHSLRHMESYHLSTVPEGLVAFAEEQSTPQPETLSSTDIIPENFNPRPSSINVDNESLASTKASVGDFLSGINDSFKASISQGENALRSSLDTVTSFADSVGKTATKSVDNAFSKAFSAVDQTGDIANNKLTGFSSGLSGITNKAPAVAIDVLRRAIVVVESSLTSGASYVVYLYGSAKDLLPAGIRDTVNVYEDKATEILRPVGSATQRIYTGVYSLEKTFGLDPNDPIIPFFVLVGSSATLWAFYWLWTYGGYSGDLSPKSALELLSEDTNAALIDEKMLYNSYEPPRVLMPIPILVNISSQFEQWFLHILKELRERDGVPDLRRAARFRYASVTPLEVDGSIRKLLKSGRDLEDSLIAVIIRNLKTVKDSSKVIVLDADGTRSKGIARSLKKIGAETAFDSSICALVWWLFVAQNTYLVEGGFQSWMKQGLRIKELKPETALSILNEEAEAILEEISPSPWQLLGYGTVLLSYPDLTKKINIVSEWEKTLQLIGAFGLGLTIYLRVSSYENAEDLNQDVRLGAKAFSWAAGKLESNGLGLPTSPSSLDVQNRVLQAAAKHESQPSESEGNQDPAPESTVPLNQNDYSGKGWWSQRWCFAVSLRFRIGSFRYERVTTTVTYCVSSSIPHSSSSPPFQFITMGL</sequence>
<dbReference type="GO" id="GO:0009704">
    <property type="term" value="P:de-etiolation"/>
    <property type="evidence" value="ECO:0007669"/>
    <property type="project" value="InterPro"/>
</dbReference>
<organism evidence="3 4">
    <name type="scientific">Vigna mungo</name>
    <name type="common">Black gram</name>
    <name type="synonym">Phaseolus mungo</name>
    <dbReference type="NCBI Taxonomy" id="3915"/>
    <lineage>
        <taxon>Eukaryota</taxon>
        <taxon>Viridiplantae</taxon>
        <taxon>Streptophyta</taxon>
        <taxon>Embryophyta</taxon>
        <taxon>Tracheophyta</taxon>
        <taxon>Spermatophyta</taxon>
        <taxon>Magnoliopsida</taxon>
        <taxon>eudicotyledons</taxon>
        <taxon>Gunneridae</taxon>
        <taxon>Pentapetalae</taxon>
        <taxon>rosids</taxon>
        <taxon>fabids</taxon>
        <taxon>Fabales</taxon>
        <taxon>Fabaceae</taxon>
        <taxon>Papilionoideae</taxon>
        <taxon>50 kb inversion clade</taxon>
        <taxon>NPAAA clade</taxon>
        <taxon>indigoferoid/millettioid clade</taxon>
        <taxon>Phaseoleae</taxon>
        <taxon>Vigna</taxon>
    </lineage>
</organism>
<name>A0AAQ3N8U9_VIGMU</name>
<evidence type="ECO:0000313" key="4">
    <source>
        <dbReference type="Proteomes" id="UP001374535"/>
    </source>
</evidence>
<feature type="region of interest" description="Disordered" evidence="1">
    <location>
        <begin position="738"/>
        <end position="761"/>
    </location>
</feature>
<dbReference type="GO" id="GO:0071277">
    <property type="term" value="P:cellular response to calcium ion"/>
    <property type="evidence" value="ECO:0007669"/>
    <property type="project" value="InterPro"/>
</dbReference>
<dbReference type="EMBL" id="CP144695">
    <property type="protein sequence ID" value="WVZ04657.1"/>
    <property type="molecule type" value="Genomic_DNA"/>
</dbReference>
<reference evidence="3 4" key="1">
    <citation type="journal article" date="2023" name="Life. Sci Alliance">
        <title>Evolutionary insights into 3D genome organization and epigenetic landscape of Vigna mungo.</title>
        <authorList>
            <person name="Junaid A."/>
            <person name="Singh B."/>
            <person name="Bhatia S."/>
        </authorList>
    </citation>
    <scope>NUCLEOTIDE SEQUENCE [LARGE SCALE GENOMIC DNA]</scope>
    <source>
        <strain evidence="3">Urdbean</strain>
    </source>
</reference>
<dbReference type="Proteomes" id="UP001374535">
    <property type="component" value="Chromosome 6"/>
</dbReference>
<feature type="domain" description="Rhodanese" evidence="2">
    <location>
        <begin position="541"/>
        <end position="616"/>
    </location>
</feature>
<dbReference type="PANTHER" id="PTHR34209:SF3">
    <property type="entry name" value="RHODANESE_CELL CYCLE CONTROL PHOSPHATASE SUPERFAMILY PROTEIN"/>
    <property type="match status" value="1"/>
</dbReference>
<dbReference type="GO" id="GO:0090333">
    <property type="term" value="P:regulation of stomatal closure"/>
    <property type="evidence" value="ECO:0007669"/>
    <property type="project" value="InterPro"/>
</dbReference>
<accession>A0AAQ3N8U9</accession>
<evidence type="ECO:0000256" key="1">
    <source>
        <dbReference type="SAM" id="MobiDB-lite"/>
    </source>
</evidence>
<dbReference type="InterPro" id="IPR001763">
    <property type="entry name" value="Rhodanese-like_dom"/>
</dbReference>
<proteinExistence type="predicted"/>